<proteinExistence type="predicted"/>
<sequence>MRLRHLLNDAASRDTNRIFTAAVSTVTNENGLVTTDSPSTASKNLTQYSLYYVAVPLVALAVVALVSLVICLLVRRHRSLNTHQLIPVFHYDPQEDSGWESDLLDDADPPFVRDNQRPIVRGTSRSSSEFPSSNGTLVIKT</sequence>
<evidence type="ECO:0000313" key="3">
    <source>
        <dbReference type="EMBL" id="KAF6026141.1"/>
    </source>
</evidence>
<dbReference type="Proteomes" id="UP000593567">
    <property type="component" value="Unassembled WGS sequence"/>
</dbReference>
<evidence type="ECO:0000313" key="4">
    <source>
        <dbReference type="Proteomes" id="UP000593567"/>
    </source>
</evidence>
<feature type="transmembrane region" description="Helical" evidence="2">
    <location>
        <begin position="50"/>
        <end position="74"/>
    </location>
</feature>
<comment type="caution">
    <text evidence="3">The sequence shown here is derived from an EMBL/GenBank/DDBJ whole genome shotgun (WGS) entry which is preliminary data.</text>
</comment>
<dbReference type="EMBL" id="VXIV02002340">
    <property type="protein sequence ID" value="KAF6026141.1"/>
    <property type="molecule type" value="Genomic_DNA"/>
</dbReference>
<dbReference type="AlphaFoldDB" id="A0A7J7JKJ5"/>
<keyword evidence="2" id="KW-0472">Membrane</keyword>
<keyword evidence="4" id="KW-1185">Reference proteome</keyword>
<evidence type="ECO:0000256" key="1">
    <source>
        <dbReference type="SAM" id="MobiDB-lite"/>
    </source>
</evidence>
<accession>A0A7J7JKJ5</accession>
<gene>
    <name evidence="3" type="ORF">EB796_015549</name>
</gene>
<feature type="compositionally biased region" description="Polar residues" evidence="1">
    <location>
        <begin position="123"/>
        <end position="141"/>
    </location>
</feature>
<evidence type="ECO:0000256" key="2">
    <source>
        <dbReference type="SAM" id="Phobius"/>
    </source>
</evidence>
<keyword evidence="2" id="KW-1133">Transmembrane helix</keyword>
<protein>
    <submittedName>
        <fullName evidence="3">Uncharacterized protein</fullName>
    </submittedName>
</protein>
<name>A0A7J7JKJ5_BUGNE</name>
<feature type="region of interest" description="Disordered" evidence="1">
    <location>
        <begin position="102"/>
        <end position="141"/>
    </location>
</feature>
<organism evidence="3 4">
    <name type="scientific">Bugula neritina</name>
    <name type="common">Brown bryozoan</name>
    <name type="synonym">Sertularia neritina</name>
    <dbReference type="NCBI Taxonomy" id="10212"/>
    <lineage>
        <taxon>Eukaryota</taxon>
        <taxon>Metazoa</taxon>
        <taxon>Spiralia</taxon>
        <taxon>Lophotrochozoa</taxon>
        <taxon>Bryozoa</taxon>
        <taxon>Gymnolaemata</taxon>
        <taxon>Cheilostomatida</taxon>
        <taxon>Flustrina</taxon>
        <taxon>Buguloidea</taxon>
        <taxon>Bugulidae</taxon>
        <taxon>Bugula</taxon>
    </lineage>
</organism>
<keyword evidence="2" id="KW-0812">Transmembrane</keyword>
<reference evidence="3" key="1">
    <citation type="submission" date="2020-06" db="EMBL/GenBank/DDBJ databases">
        <title>Draft genome of Bugula neritina, a colonial animal packing powerful symbionts and potential medicines.</title>
        <authorList>
            <person name="Rayko M."/>
        </authorList>
    </citation>
    <scope>NUCLEOTIDE SEQUENCE [LARGE SCALE GENOMIC DNA]</scope>
    <source>
        <strain evidence="3">Kwan_BN1</strain>
    </source>
</reference>